<evidence type="ECO:0000313" key="3">
    <source>
        <dbReference type="Proteomes" id="UP000075880"/>
    </source>
</evidence>
<accession>A0AAG5CNJ9</accession>
<keyword evidence="1" id="KW-1133">Transmembrane helix</keyword>
<proteinExistence type="predicted"/>
<evidence type="ECO:0000256" key="1">
    <source>
        <dbReference type="SAM" id="Phobius"/>
    </source>
</evidence>
<dbReference type="EnsemblMetazoa" id="ENSAATROPT000160">
    <property type="protein sequence ID" value="ENSAATROPP000149"/>
    <property type="gene ID" value="ENSAATROPG000131"/>
</dbReference>
<feature type="transmembrane region" description="Helical" evidence="1">
    <location>
        <begin position="12"/>
        <end position="33"/>
    </location>
</feature>
<reference evidence="2" key="1">
    <citation type="submission" date="2024-04" db="UniProtKB">
        <authorList>
            <consortium name="EnsemblMetazoa"/>
        </authorList>
    </citation>
    <scope>IDENTIFICATION</scope>
    <source>
        <strain evidence="2">EBRO</strain>
    </source>
</reference>
<dbReference type="AlphaFoldDB" id="A0AAG5CNJ9"/>
<sequence length="52" mass="5827">MTSRKPENEVYLFTNSSSILAPSIGVCFLRKLLHTCRPCRCLRPVDVDKGSS</sequence>
<keyword evidence="1" id="KW-0472">Membrane</keyword>
<evidence type="ECO:0000313" key="2">
    <source>
        <dbReference type="EnsemblMetazoa" id="ENSAATROPP000149"/>
    </source>
</evidence>
<keyword evidence="1" id="KW-0812">Transmembrane</keyword>
<name>A0AAG5CNJ9_ANOAO</name>
<keyword evidence="3" id="KW-1185">Reference proteome</keyword>
<protein>
    <submittedName>
        <fullName evidence="2">Uncharacterized protein</fullName>
    </submittedName>
</protein>
<organism evidence="2 3">
    <name type="scientific">Anopheles atroparvus</name>
    <name type="common">European mosquito</name>
    <dbReference type="NCBI Taxonomy" id="41427"/>
    <lineage>
        <taxon>Eukaryota</taxon>
        <taxon>Metazoa</taxon>
        <taxon>Ecdysozoa</taxon>
        <taxon>Arthropoda</taxon>
        <taxon>Hexapoda</taxon>
        <taxon>Insecta</taxon>
        <taxon>Pterygota</taxon>
        <taxon>Neoptera</taxon>
        <taxon>Endopterygota</taxon>
        <taxon>Diptera</taxon>
        <taxon>Nematocera</taxon>
        <taxon>Culicoidea</taxon>
        <taxon>Culicidae</taxon>
        <taxon>Anophelinae</taxon>
        <taxon>Anopheles</taxon>
    </lineage>
</organism>
<dbReference type="Proteomes" id="UP000075880">
    <property type="component" value="Unassembled WGS sequence"/>
</dbReference>